<evidence type="ECO:0000313" key="2">
    <source>
        <dbReference type="Proteomes" id="UP000199642"/>
    </source>
</evidence>
<dbReference type="RefSeq" id="WP_092788466.1">
    <property type="nucleotide sequence ID" value="NZ_FOPC01000001.1"/>
</dbReference>
<evidence type="ECO:0000313" key="1">
    <source>
        <dbReference type="EMBL" id="SFG06945.1"/>
    </source>
</evidence>
<evidence type="ECO:0008006" key="3">
    <source>
        <dbReference type="Google" id="ProtNLM"/>
    </source>
</evidence>
<dbReference type="OrthoDB" id="1409585at2"/>
<dbReference type="SUPFAM" id="SSF54001">
    <property type="entry name" value="Cysteine proteinases"/>
    <property type="match status" value="1"/>
</dbReference>
<name>A0A1I2NSI5_9BACT</name>
<reference evidence="2" key="1">
    <citation type="submission" date="2016-10" db="EMBL/GenBank/DDBJ databases">
        <authorList>
            <person name="Varghese N."/>
            <person name="Submissions S."/>
        </authorList>
    </citation>
    <scope>NUCLEOTIDE SEQUENCE [LARGE SCALE GENOMIC DNA]</scope>
    <source>
        <strain evidence="2">DSM 19315</strain>
    </source>
</reference>
<accession>A0A1I2NSI5</accession>
<dbReference type="InterPro" id="IPR010846">
    <property type="entry name" value="AmiA-like"/>
</dbReference>
<dbReference type="Pfam" id="PF07313">
    <property type="entry name" value="AmiA-like"/>
    <property type="match status" value="1"/>
</dbReference>
<dbReference type="EMBL" id="FOPC01000001">
    <property type="protein sequence ID" value="SFG06945.1"/>
    <property type="molecule type" value="Genomic_DNA"/>
</dbReference>
<dbReference type="STRING" id="435880.SAMN04487988_101293"/>
<dbReference type="InterPro" id="IPR038765">
    <property type="entry name" value="Papain-like_cys_pep_sf"/>
</dbReference>
<dbReference type="Proteomes" id="UP000199642">
    <property type="component" value="Unassembled WGS sequence"/>
</dbReference>
<gene>
    <name evidence="1" type="ORF">SAMN04487988_101293</name>
</gene>
<organism evidence="1 2">
    <name type="scientific">Algoriphagus hitonicola</name>
    <dbReference type="NCBI Taxonomy" id="435880"/>
    <lineage>
        <taxon>Bacteria</taxon>
        <taxon>Pseudomonadati</taxon>
        <taxon>Bacteroidota</taxon>
        <taxon>Cytophagia</taxon>
        <taxon>Cytophagales</taxon>
        <taxon>Cyclobacteriaceae</taxon>
        <taxon>Algoriphagus</taxon>
    </lineage>
</organism>
<dbReference type="AlphaFoldDB" id="A0A1I2NSI5"/>
<keyword evidence="2" id="KW-1185">Reference proteome</keyword>
<dbReference type="Gene3D" id="1.10.3670.10">
    <property type="entry name" value="Putative xylanase like domain"/>
    <property type="match status" value="1"/>
</dbReference>
<dbReference type="Gene3D" id="2.30.260.10">
    <property type="entry name" value="putative xylanase like domain"/>
    <property type="match status" value="1"/>
</dbReference>
<sequence length="285" mass="32429">MKSILFFLVLILVPFLGSPQTVCTPESRTRLDQALELLPSFDPRTQTINELVVDIGKSFRGTPYVEKTLEIPGPEQLVIDLQGVDCTTYLETVVTLARMTQRGENDFETFEQELEYIRYREGLNQGYPSRLHYFSDWMAVNAKKGILKDITEEIDGIPYENKPTFMSENPQFYSQLSNREYVEQLQNIEASIRIRDYYFIPKDQISVVENQIQSGDLIAITTSISNLDMVHVGFAVEQNGRIHLMHASSANKEVEISEKPLHDYLAGNRSQSGIMVARLIPGIAN</sequence>
<proteinExistence type="predicted"/>
<protein>
    <recommendedName>
        <fullName evidence="3">DUF1460 domain-containing protein</fullName>
    </recommendedName>
</protein>